<comment type="caution">
    <text evidence="1">The sequence shown here is derived from an EMBL/GenBank/DDBJ whole genome shotgun (WGS) entry which is preliminary data.</text>
</comment>
<accession>A0A3M7QM77</accession>
<protein>
    <submittedName>
        <fullName evidence="1">Uncharacterized protein</fullName>
    </submittedName>
</protein>
<dbReference type="AlphaFoldDB" id="A0A3M7QM77"/>
<organism evidence="1 2">
    <name type="scientific">Brachionus plicatilis</name>
    <name type="common">Marine rotifer</name>
    <name type="synonym">Brachionus muelleri</name>
    <dbReference type="NCBI Taxonomy" id="10195"/>
    <lineage>
        <taxon>Eukaryota</taxon>
        <taxon>Metazoa</taxon>
        <taxon>Spiralia</taxon>
        <taxon>Gnathifera</taxon>
        <taxon>Rotifera</taxon>
        <taxon>Eurotatoria</taxon>
        <taxon>Monogononta</taxon>
        <taxon>Pseudotrocha</taxon>
        <taxon>Ploima</taxon>
        <taxon>Brachionidae</taxon>
        <taxon>Brachionus</taxon>
    </lineage>
</organism>
<dbReference type="EMBL" id="REGN01005697">
    <property type="protein sequence ID" value="RNA12400.1"/>
    <property type="molecule type" value="Genomic_DNA"/>
</dbReference>
<keyword evidence="2" id="KW-1185">Reference proteome</keyword>
<proteinExistence type="predicted"/>
<name>A0A3M7QM77_BRAPC</name>
<evidence type="ECO:0000313" key="1">
    <source>
        <dbReference type="EMBL" id="RNA12400.1"/>
    </source>
</evidence>
<sequence>MFKLNSCNIQSCIKYQGLLNLQSLAQIKVQCNRALGILQRFCTSLADFYIFPAVDLKNEIQKEVKISELTVLSRVIPPFFFFDSNWKV</sequence>
<reference evidence="1 2" key="1">
    <citation type="journal article" date="2018" name="Sci. Rep.">
        <title>Genomic signatures of local adaptation to the degree of environmental predictability in rotifers.</title>
        <authorList>
            <person name="Franch-Gras L."/>
            <person name="Hahn C."/>
            <person name="Garcia-Roger E.M."/>
            <person name="Carmona M.J."/>
            <person name="Serra M."/>
            <person name="Gomez A."/>
        </authorList>
    </citation>
    <scope>NUCLEOTIDE SEQUENCE [LARGE SCALE GENOMIC DNA]</scope>
    <source>
        <strain evidence="1">HYR1</strain>
    </source>
</reference>
<evidence type="ECO:0000313" key="2">
    <source>
        <dbReference type="Proteomes" id="UP000276133"/>
    </source>
</evidence>
<gene>
    <name evidence="1" type="ORF">BpHYR1_045562</name>
</gene>
<dbReference type="Proteomes" id="UP000276133">
    <property type="component" value="Unassembled WGS sequence"/>
</dbReference>